<dbReference type="EMBL" id="BMXO01000004">
    <property type="protein sequence ID" value="GGW52490.1"/>
    <property type="molecule type" value="Genomic_DNA"/>
</dbReference>
<accession>A0ABQ2WF25</accession>
<protein>
    <submittedName>
        <fullName evidence="1">Uncharacterized protein</fullName>
    </submittedName>
</protein>
<keyword evidence="2" id="KW-1185">Reference proteome</keyword>
<reference evidence="2" key="1">
    <citation type="journal article" date="2019" name="Int. J. Syst. Evol. Microbiol.">
        <title>The Global Catalogue of Microorganisms (GCM) 10K type strain sequencing project: providing services to taxonomists for standard genome sequencing and annotation.</title>
        <authorList>
            <consortium name="The Broad Institute Genomics Platform"/>
            <consortium name="The Broad Institute Genome Sequencing Center for Infectious Disease"/>
            <person name="Wu L."/>
            <person name="Ma J."/>
        </authorList>
    </citation>
    <scope>NUCLEOTIDE SEQUENCE [LARGE SCALE GENOMIC DNA]</scope>
    <source>
        <strain evidence="2">KCTC 22157</strain>
    </source>
</reference>
<proteinExistence type="predicted"/>
<dbReference type="Proteomes" id="UP000647585">
    <property type="component" value="Unassembled WGS sequence"/>
</dbReference>
<gene>
    <name evidence="1" type="ORF">GCM10007158_12150</name>
</gene>
<sequence length="188" mass="20891">MTNDINMEDILDELTMEEPLNHAVLKSYIDRYPSLALELTDLYHELALTDARNDIQSVQLKTRHLAPATAIGRNGIEEALAGDKLRSLARKVGLPRDFFAGFRDRKVRLGSIPEPVVTGLARELGVAVHALVDFLRSQPRTSIGFAFKADGKPDEGAVLEYNEFLDSLGLSDQEERALDRLCEVDGRS</sequence>
<evidence type="ECO:0000313" key="2">
    <source>
        <dbReference type="Proteomes" id="UP000647585"/>
    </source>
</evidence>
<evidence type="ECO:0000313" key="1">
    <source>
        <dbReference type="EMBL" id="GGW52490.1"/>
    </source>
</evidence>
<organism evidence="1 2">
    <name type="scientific">Halomonas johnsoniae</name>
    <dbReference type="NCBI Taxonomy" id="502832"/>
    <lineage>
        <taxon>Bacteria</taxon>
        <taxon>Pseudomonadati</taxon>
        <taxon>Pseudomonadota</taxon>
        <taxon>Gammaproteobacteria</taxon>
        <taxon>Oceanospirillales</taxon>
        <taxon>Halomonadaceae</taxon>
        <taxon>Halomonas</taxon>
    </lineage>
</organism>
<name>A0ABQ2WF25_9GAMM</name>
<comment type="caution">
    <text evidence="1">The sequence shown here is derived from an EMBL/GenBank/DDBJ whole genome shotgun (WGS) entry which is preliminary data.</text>
</comment>